<evidence type="ECO:0000313" key="8">
    <source>
        <dbReference type="EMBL" id="KAE8155417.1"/>
    </source>
</evidence>
<dbReference type="OrthoDB" id="2015447at2759"/>
<dbReference type="SUPFAM" id="SSF51971">
    <property type="entry name" value="Nucleotide-binding domain"/>
    <property type="match status" value="1"/>
</dbReference>
<name>A0A5N6U9Z7_ASPTM</name>
<dbReference type="PIRSF" id="PIRSF000189">
    <property type="entry name" value="D-aa_oxidase"/>
    <property type="match status" value="1"/>
</dbReference>
<feature type="domain" description="FAD dependent oxidoreductase" evidence="7">
    <location>
        <begin position="5"/>
        <end position="347"/>
    </location>
</feature>
<dbReference type="Pfam" id="PF01266">
    <property type="entry name" value="DAO"/>
    <property type="match status" value="1"/>
</dbReference>
<accession>A0A5N6U9Z7</accession>
<evidence type="ECO:0000256" key="1">
    <source>
        <dbReference type="ARBA" id="ARBA00001974"/>
    </source>
</evidence>
<feature type="binding site" evidence="6">
    <location>
        <position position="177"/>
    </location>
    <ligand>
        <name>FAD</name>
        <dbReference type="ChEBI" id="CHEBI:57692"/>
    </ligand>
</feature>
<dbReference type="InterPro" id="IPR023209">
    <property type="entry name" value="DAO"/>
</dbReference>
<protein>
    <submittedName>
        <fullName evidence="8">FAD dependent oxidoreductase</fullName>
    </submittedName>
</protein>
<dbReference type="Gene3D" id="3.30.9.10">
    <property type="entry name" value="D-Amino Acid Oxidase, subunit A, domain 2"/>
    <property type="match status" value="1"/>
</dbReference>
<dbReference type="GO" id="GO:0019478">
    <property type="term" value="P:D-amino acid catabolic process"/>
    <property type="evidence" value="ECO:0007669"/>
    <property type="project" value="TreeGrafter"/>
</dbReference>
<dbReference type="SUPFAM" id="SSF54373">
    <property type="entry name" value="FAD-linked reductases, C-terminal domain"/>
    <property type="match status" value="1"/>
</dbReference>
<dbReference type="GO" id="GO:0003884">
    <property type="term" value="F:D-amino-acid oxidase activity"/>
    <property type="evidence" value="ECO:0007669"/>
    <property type="project" value="InterPro"/>
</dbReference>
<evidence type="ECO:0000256" key="2">
    <source>
        <dbReference type="ARBA" id="ARBA00006730"/>
    </source>
</evidence>
<reference evidence="8 9" key="1">
    <citation type="submission" date="2019-04" db="EMBL/GenBank/DDBJ databases">
        <title>Friends and foes A comparative genomics study of 23 Aspergillus species from section Flavi.</title>
        <authorList>
            <consortium name="DOE Joint Genome Institute"/>
            <person name="Kjaerbolling I."/>
            <person name="Vesth T."/>
            <person name="Frisvad J.C."/>
            <person name="Nybo J.L."/>
            <person name="Theobald S."/>
            <person name="Kildgaard S."/>
            <person name="Isbrandt T."/>
            <person name="Kuo A."/>
            <person name="Sato A."/>
            <person name="Lyhne E.K."/>
            <person name="Kogle M.E."/>
            <person name="Wiebenga A."/>
            <person name="Kun R.S."/>
            <person name="Lubbers R.J."/>
            <person name="Makela M.R."/>
            <person name="Barry K."/>
            <person name="Chovatia M."/>
            <person name="Clum A."/>
            <person name="Daum C."/>
            <person name="Haridas S."/>
            <person name="He G."/>
            <person name="LaButti K."/>
            <person name="Lipzen A."/>
            <person name="Mondo S."/>
            <person name="Riley R."/>
            <person name="Salamov A."/>
            <person name="Simmons B.A."/>
            <person name="Magnuson J.K."/>
            <person name="Henrissat B."/>
            <person name="Mortensen U.H."/>
            <person name="Larsen T.O."/>
            <person name="Devries R.P."/>
            <person name="Grigoriev I.V."/>
            <person name="Machida M."/>
            <person name="Baker S.E."/>
            <person name="Andersen M.R."/>
        </authorList>
    </citation>
    <scope>NUCLEOTIDE SEQUENCE [LARGE SCALE GENOMIC DNA]</scope>
    <source>
        <strain evidence="8 9">CBS 117626</strain>
    </source>
</reference>
<evidence type="ECO:0000256" key="6">
    <source>
        <dbReference type="PIRSR" id="PIRSR000189-1"/>
    </source>
</evidence>
<dbReference type="EMBL" id="ML738888">
    <property type="protein sequence ID" value="KAE8155417.1"/>
    <property type="molecule type" value="Genomic_DNA"/>
</dbReference>
<organism evidence="8 9">
    <name type="scientific">Aspergillus tamarii</name>
    <dbReference type="NCBI Taxonomy" id="41984"/>
    <lineage>
        <taxon>Eukaryota</taxon>
        <taxon>Fungi</taxon>
        <taxon>Dikarya</taxon>
        <taxon>Ascomycota</taxon>
        <taxon>Pezizomycotina</taxon>
        <taxon>Eurotiomycetes</taxon>
        <taxon>Eurotiomycetidae</taxon>
        <taxon>Eurotiales</taxon>
        <taxon>Aspergillaceae</taxon>
        <taxon>Aspergillus</taxon>
        <taxon>Aspergillus subgen. Circumdati</taxon>
    </lineage>
</organism>
<sequence>MAEKHVVVLGAGVIGLQTALTLLSRNVHVTLLSASWPGTLSDPYFTSMFSGAQWRSNPDRADRRQQTWDRTTLLHWRRLVKLHPPAELGLEIRSAEFYWDAPGPLDFIGESHWWISDRELVPVRRLSSNECTEKGFPSGVGISYLTVAVNPEIYCRWLLRQCEGATGARFGRRTVRVKSLTEALQAVPGAKAVVNCAGLGAQLLAHDEACFPTKGQTVLVRGQARAVVTRRNEEGDEPWEALVIPRPGERVTTLGGCKIAGDWNTEPDNRMTETILDRCKPLAPELLNEKGKFEVLEVRVGLRPSRRGGPMVEAEDLGDGQLVVHNYGHNSAGFEGSVGAAEDTAALLLSRWEGKTVL</sequence>
<evidence type="ECO:0000259" key="7">
    <source>
        <dbReference type="Pfam" id="PF01266"/>
    </source>
</evidence>
<comment type="cofactor">
    <cofactor evidence="1 6">
        <name>FAD</name>
        <dbReference type="ChEBI" id="CHEBI:57692"/>
    </cofactor>
</comment>
<evidence type="ECO:0000256" key="4">
    <source>
        <dbReference type="ARBA" id="ARBA00022827"/>
    </source>
</evidence>
<comment type="similarity">
    <text evidence="2">Belongs to the DAMOX/DASOX family.</text>
</comment>
<dbReference type="PANTHER" id="PTHR11530">
    <property type="entry name" value="D-AMINO ACID OXIDASE"/>
    <property type="match status" value="1"/>
</dbReference>
<dbReference type="PANTHER" id="PTHR11530:SF11">
    <property type="entry name" value="D-ASPARTATE OXIDASE"/>
    <property type="match status" value="1"/>
</dbReference>
<dbReference type="InterPro" id="IPR006076">
    <property type="entry name" value="FAD-dep_OxRdtase"/>
</dbReference>
<proteinExistence type="inferred from homology"/>
<keyword evidence="3" id="KW-0285">Flavoprotein</keyword>
<feature type="binding site" evidence="6">
    <location>
        <begin position="46"/>
        <end position="47"/>
    </location>
    <ligand>
        <name>FAD</name>
        <dbReference type="ChEBI" id="CHEBI:57692"/>
    </ligand>
</feature>
<evidence type="ECO:0000313" key="9">
    <source>
        <dbReference type="Proteomes" id="UP000326950"/>
    </source>
</evidence>
<keyword evidence="9" id="KW-1185">Reference proteome</keyword>
<evidence type="ECO:0000256" key="3">
    <source>
        <dbReference type="ARBA" id="ARBA00022630"/>
    </source>
</evidence>
<dbReference type="Gene3D" id="3.40.50.720">
    <property type="entry name" value="NAD(P)-binding Rossmann-like Domain"/>
    <property type="match status" value="1"/>
</dbReference>
<gene>
    <name evidence="8" type="ORF">BDV40DRAFT_132856</name>
</gene>
<dbReference type="GO" id="GO:0005737">
    <property type="term" value="C:cytoplasm"/>
    <property type="evidence" value="ECO:0007669"/>
    <property type="project" value="TreeGrafter"/>
</dbReference>
<feature type="binding site" evidence="6">
    <location>
        <position position="303"/>
    </location>
    <ligand>
        <name>D-dopa</name>
        <dbReference type="ChEBI" id="CHEBI:149689"/>
    </ligand>
</feature>
<keyword evidence="4 6" id="KW-0274">FAD</keyword>
<dbReference type="Proteomes" id="UP000326950">
    <property type="component" value="Unassembled WGS sequence"/>
</dbReference>
<evidence type="ECO:0000256" key="5">
    <source>
        <dbReference type="ARBA" id="ARBA00023002"/>
    </source>
</evidence>
<dbReference type="AlphaFoldDB" id="A0A5N6U9Z7"/>
<keyword evidence="5" id="KW-0560">Oxidoreductase</keyword>
<dbReference type="GO" id="GO:0071949">
    <property type="term" value="F:FAD binding"/>
    <property type="evidence" value="ECO:0007669"/>
    <property type="project" value="InterPro"/>
</dbReference>